<feature type="transmembrane region" description="Helical" evidence="7">
    <location>
        <begin position="146"/>
        <end position="164"/>
    </location>
</feature>
<feature type="transmembrane region" description="Helical" evidence="7">
    <location>
        <begin position="196"/>
        <end position="222"/>
    </location>
</feature>
<evidence type="ECO:0000256" key="6">
    <source>
        <dbReference type="ARBA" id="ARBA00023136"/>
    </source>
</evidence>
<dbReference type="GO" id="GO:0055085">
    <property type="term" value="P:transmembrane transport"/>
    <property type="evidence" value="ECO:0007669"/>
    <property type="project" value="InterPro"/>
</dbReference>
<dbReference type="PANTHER" id="PTHR30151:SF0">
    <property type="entry name" value="ABC TRANSPORTER PERMEASE PROTEIN MJ0413-RELATED"/>
    <property type="match status" value="1"/>
</dbReference>
<evidence type="ECO:0000313" key="9">
    <source>
        <dbReference type="EMBL" id="ROU02913.1"/>
    </source>
</evidence>
<dbReference type="PANTHER" id="PTHR30151">
    <property type="entry name" value="ALKANE SULFONATE ABC TRANSPORTER-RELATED, MEMBRANE SUBUNIT"/>
    <property type="match status" value="1"/>
</dbReference>
<comment type="similarity">
    <text evidence="7">Belongs to the binding-protein-dependent transport system permease family.</text>
</comment>
<dbReference type="AlphaFoldDB" id="A0A3N2R686"/>
<evidence type="ECO:0000256" key="4">
    <source>
        <dbReference type="ARBA" id="ARBA00022692"/>
    </source>
</evidence>
<keyword evidence="3" id="KW-1003">Cell membrane</keyword>
<dbReference type="EMBL" id="RDRB01000003">
    <property type="protein sequence ID" value="ROU02913.1"/>
    <property type="molecule type" value="Genomic_DNA"/>
</dbReference>
<evidence type="ECO:0000256" key="1">
    <source>
        <dbReference type="ARBA" id="ARBA00004651"/>
    </source>
</evidence>
<keyword evidence="4 7" id="KW-0812">Transmembrane</keyword>
<dbReference type="SUPFAM" id="SSF161098">
    <property type="entry name" value="MetI-like"/>
    <property type="match status" value="1"/>
</dbReference>
<accession>A0A3N2R686</accession>
<evidence type="ECO:0000256" key="2">
    <source>
        <dbReference type="ARBA" id="ARBA00022448"/>
    </source>
</evidence>
<keyword evidence="10" id="KW-1185">Reference proteome</keyword>
<keyword evidence="2 7" id="KW-0813">Transport</keyword>
<keyword evidence="6 7" id="KW-0472">Membrane</keyword>
<proteinExistence type="inferred from homology"/>
<dbReference type="OrthoDB" id="4926350at2"/>
<organism evidence="9 10">
    <name type="scientific">Histidinibacterium lentulum</name>
    <dbReference type="NCBI Taxonomy" id="2480588"/>
    <lineage>
        <taxon>Bacteria</taxon>
        <taxon>Pseudomonadati</taxon>
        <taxon>Pseudomonadota</taxon>
        <taxon>Alphaproteobacteria</taxon>
        <taxon>Rhodobacterales</taxon>
        <taxon>Paracoccaceae</taxon>
        <taxon>Histidinibacterium</taxon>
    </lineage>
</organism>
<evidence type="ECO:0000256" key="7">
    <source>
        <dbReference type="RuleBase" id="RU363032"/>
    </source>
</evidence>
<dbReference type="InterPro" id="IPR000515">
    <property type="entry name" value="MetI-like"/>
</dbReference>
<comment type="subcellular location">
    <subcellularLocation>
        <location evidence="1 7">Cell membrane</location>
        <topology evidence="1 7">Multi-pass membrane protein</topology>
    </subcellularLocation>
</comment>
<dbReference type="Pfam" id="PF00528">
    <property type="entry name" value="BPD_transp_1"/>
    <property type="match status" value="1"/>
</dbReference>
<reference evidence="9 10" key="1">
    <citation type="submission" date="2018-10" db="EMBL/GenBank/DDBJ databases">
        <title>Histidinibacterium lentulum gen. nov., sp. nov., a marine bacterium from the culture broth of Picochlorum sp. 122.</title>
        <authorList>
            <person name="Wang G."/>
        </authorList>
    </citation>
    <scope>NUCLEOTIDE SEQUENCE [LARGE SCALE GENOMIC DNA]</scope>
    <source>
        <strain evidence="9 10">B17</strain>
    </source>
</reference>
<dbReference type="GO" id="GO:0005886">
    <property type="term" value="C:plasma membrane"/>
    <property type="evidence" value="ECO:0007669"/>
    <property type="project" value="UniProtKB-SubCell"/>
</dbReference>
<dbReference type="InterPro" id="IPR035906">
    <property type="entry name" value="MetI-like_sf"/>
</dbReference>
<feature type="transmembrane region" description="Helical" evidence="7">
    <location>
        <begin position="242"/>
        <end position="261"/>
    </location>
</feature>
<dbReference type="PROSITE" id="PS50928">
    <property type="entry name" value="ABC_TM1"/>
    <property type="match status" value="1"/>
</dbReference>
<evidence type="ECO:0000313" key="10">
    <source>
        <dbReference type="Proteomes" id="UP000268016"/>
    </source>
</evidence>
<evidence type="ECO:0000256" key="5">
    <source>
        <dbReference type="ARBA" id="ARBA00022989"/>
    </source>
</evidence>
<feature type="transmembrane region" description="Helical" evidence="7">
    <location>
        <begin position="116"/>
        <end position="140"/>
    </location>
</feature>
<dbReference type="CDD" id="cd06261">
    <property type="entry name" value="TM_PBP2"/>
    <property type="match status" value="1"/>
</dbReference>
<keyword evidence="5 7" id="KW-1133">Transmembrane helix</keyword>
<dbReference type="Proteomes" id="UP000268016">
    <property type="component" value="Unassembled WGS sequence"/>
</dbReference>
<feature type="transmembrane region" description="Helical" evidence="7">
    <location>
        <begin position="81"/>
        <end position="104"/>
    </location>
</feature>
<evidence type="ECO:0000259" key="8">
    <source>
        <dbReference type="PROSITE" id="PS50928"/>
    </source>
</evidence>
<sequence length="271" mass="29100">MTGLRQVETPDWRALPTRWAEAQVRLAAVRRAVLSVLLGLAILLSLWAGALRLFDVPAFIAPGPAATFASFAENRGQLFGALGHTLTGAGIGLVIATVLALMLATGFTLSRVMSRALMPLVIGMRTVPVLAVAPLLILIFGRGQGATIVTVVIVGFFPIMVNAMRGFRSVPANVDELFHVAGARWWQVLWKARIPFALPFIFTGLRTAATSALLSAMLAEWLSGSPGIGRLIYDAYSYRDMPLMFAAVALSMATAFALFAATSRLERNLTE</sequence>
<protein>
    <submittedName>
        <fullName evidence="9">ABC transporter permease</fullName>
    </submittedName>
</protein>
<name>A0A3N2R686_9RHOB</name>
<dbReference type="RefSeq" id="WP_123641463.1">
    <property type="nucleotide sequence ID" value="NZ_ML119083.1"/>
</dbReference>
<gene>
    <name evidence="9" type="ORF">EAT49_06325</name>
</gene>
<comment type="caution">
    <text evidence="9">The sequence shown here is derived from an EMBL/GenBank/DDBJ whole genome shotgun (WGS) entry which is preliminary data.</text>
</comment>
<evidence type="ECO:0000256" key="3">
    <source>
        <dbReference type="ARBA" id="ARBA00022475"/>
    </source>
</evidence>
<dbReference type="Gene3D" id="1.10.3720.10">
    <property type="entry name" value="MetI-like"/>
    <property type="match status" value="1"/>
</dbReference>
<feature type="transmembrane region" description="Helical" evidence="7">
    <location>
        <begin position="32"/>
        <end position="54"/>
    </location>
</feature>
<feature type="domain" description="ABC transmembrane type-1" evidence="8">
    <location>
        <begin position="82"/>
        <end position="262"/>
    </location>
</feature>